<accession>X0WQV6</accession>
<protein>
    <submittedName>
        <fullName evidence="2">Uncharacterized protein</fullName>
    </submittedName>
</protein>
<dbReference type="AlphaFoldDB" id="X0WQV6"/>
<proteinExistence type="predicted"/>
<organism evidence="2">
    <name type="scientific">marine sediment metagenome</name>
    <dbReference type="NCBI Taxonomy" id="412755"/>
    <lineage>
        <taxon>unclassified sequences</taxon>
        <taxon>metagenomes</taxon>
        <taxon>ecological metagenomes</taxon>
    </lineage>
</organism>
<feature type="non-terminal residue" evidence="2">
    <location>
        <position position="1"/>
    </location>
</feature>
<name>X0WQV6_9ZZZZ</name>
<evidence type="ECO:0000313" key="2">
    <source>
        <dbReference type="EMBL" id="GAG26913.1"/>
    </source>
</evidence>
<reference evidence="2" key="1">
    <citation type="journal article" date="2014" name="Front. Microbiol.">
        <title>High frequency of phylogenetically diverse reductive dehalogenase-homologous genes in deep subseafloor sedimentary metagenomes.</title>
        <authorList>
            <person name="Kawai M."/>
            <person name="Futagami T."/>
            <person name="Toyoda A."/>
            <person name="Takaki Y."/>
            <person name="Nishi S."/>
            <person name="Hori S."/>
            <person name="Arai W."/>
            <person name="Tsubouchi T."/>
            <person name="Morono Y."/>
            <person name="Uchiyama I."/>
            <person name="Ito T."/>
            <person name="Fujiyama A."/>
            <person name="Inagaki F."/>
            <person name="Takami H."/>
        </authorList>
    </citation>
    <scope>NUCLEOTIDE SEQUENCE</scope>
    <source>
        <strain evidence="2">Expedition CK06-06</strain>
    </source>
</reference>
<evidence type="ECO:0000256" key="1">
    <source>
        <dbReference type="SAM" id="MobiDB-lite"/>
    </source>
</evidence>
<sequence>GQESRLTSAIVEASTLVMEWKIPLSEIPMGPGDTITFDFMSYSEGSSQWDTAWLYEEYYTLTIHTKADTLSGNDVPGKGIAKAPGLQKELPHDNFAKGTVNKK</sequence>
<dbReference type="EMBL" id="BARS01033563">
    <property type="protein sequence ID" value="GAG26913.1"/>
    <property type="molecule type" value="Genomic_DNA"/>
</dbReference>
<gene>
    <name evidence="2" type="ORF">S01H1_51957</name>
</gene>
<comment type="caution">
    <text evidence="2">The sequence shown here is derived from an EMBL/GenBank/DDBJ whole genome shotgun (WGS) entry which is preliminary data.</text>
</comment>
<feature type="region of interest" description="Disordered" evidence="1">
    <location>
        <begin position="78"/>
        <end position="103"/>
    </location>
</feature>